<proteinExistence type="predicted"/>
<dbReference type="HOGENOM" id="CLU_1295408_0_0_1"/>
<protein>
    <submittedName>
        <fullName evidence="1">Uncharacterized protein</fullName>
    </submittedName>
</protein>
<name>G0MVP9_CAEBE</name>
<accession>G0MVP9</accession>
<dbReference type="eggNOG" id="ENOG502TIZS">
    <property type="taxonomic scope" value="Eukaryota"/>
</dbReference>
<organism evidence="2">
    <name type="scientific">Caenorhabditis brenneri</name>
    <name type="common">Nematode worm</name>
    <dbReference type="NCBI Taxonomy" id="135651"/>
    <lineage>
        <taxon>Eukaryota</taxon>
        <taxon>Metazoa</taxon>
        <taxon>Ecdysozoa</taxon>
        <taxon>Nematoda</taxon>
        <taxon>Chromadorea</taxon>
        <taxon>Rhabditida</taxon>
        <taxon>Rhabditina</taxon>
        <taxon>Rhabditomorpha</taxon>
        <taxon>Rhabditoidea</taxon>
        <taxon>Rhabditidae</taxon>
        <taxon>Peloderinae</taxon>
        <taxon>Caenorhabditis</taxon>
    </lineage>
</organism>
<dbReference type="InParanoid" id="G0MVP9"/>
<keyword evidence="2" id="KW-1185">Reference proteome</keyword>
<dbReference type="AlphaFoldDB" id="G0MVP9"/>
<evidence type="ECO:0000313" key="2">
    <source>
        <dbReference type="Proteomes" id="UP000008068"/>
    </source>
</evidence>
<evidence type="ECO:0000313" key="1">
    <source>
        <dbReference type="EMBL" id="EGT44912.1"/>
    </source>
</evidence>
<dbReference type="Proteomes" id="UP000008068">
    <property type="component" value="Unassembled WGS sequence"/>
</dbReference>
<gene>
    <name evidence="1" type="ORF">CAEBREN_10332</name>
</gene>
<dbReference type="OrthoDB" id="10542974at2759"/>
<reference evidence="2" key="1">
    <citation type="submission" date="2011-07" db="EMBL/GenBank/DDBJ databases">
        <authorList>
            <consortium name="Caenorhabditis brenneri Sequencing and Analysis Consortium"/>
            <person name="Wilson R.K."/>
        </authorList>
    </citation>
    <scope>NUCLEOTIDE SEQUENCE [LARGE SCALE GENOMIC DNA]</scope>
    <source>
        <strain evidence="2">PB2801</strain>
    </source>
</reference>
<sequence>MGVSMFFCIDKVSFNYAKNKLPVTSERARSTLQKPSKIRKRSTCHCCTSLAYLFSSKICILLLLAYQSLKNAHFFQLRPLHHHFSASPSTKRSQSQNPENLSNSVFYPANTEKLKLRNSNWDSARPVLSSRPPLYVQDHKFAEVLKSPIKYTPTNNTMRLFKDSEPMEIELGFDDFGSKYYYNDSMEIDIDDDNMEVDTTVDIESLMDFIPMN</sequence>
<dbReference type="EMBL" id="GL379814">
    <property type="protein sequence ID" value="EGT44912.1"/>
    <property type="molecule type" value="Genomic_DNA"/>
</dbReference>